<feature type="region of interest" description="Disordered" evidence="1">
    <location>
        <begin position="1"/>
        <end position="42"/>
    </location>
</feature>
<gene>
    <name evidence="2" type="ORF">ANE_LOCUS25302</name>
</gene>
<dbReference type="EMBL" id="CABITT030000008">
    <property type="protein sequence ID" value="VVB14858.1"/>
    <property type="molecule type" value="Genomic_DNA"/>
</dbReference>
<sequence length="78" mass="8390">MPMNNILQNTQTTSTRGRGRTSRGGSSNRASGSKRAGARLSNRGVVSINGRLELLLELIIAELKAEHYTVTLPLDPGK</sequence>
<feature type="compositionally biased region" description="Polar residues" evidence="1">
    <location>
        <begin position="1"/>
        <end position="11"/>
    </location>
</feature>
<dbReference type="Proteomes" id="UP000489600">
    <property type="component" value="Unassembled WGS sequence"/>
</dbReference>
<evidence type="ECO:0000313" key="3">
    <source>
        <dbReference type="Proteomes" id="UP000489600"/>
    </source>
</evidence>
<proteinExistence type="predicted"/>
<evidence type="ECO:0000313" key="2">
    <source>
        <dbReference type="EMBL" id="VVB14858.1"/>
    </source>
</evidence>
<dbReference type="AlphaFoldDB" id="A0A565CMA5"/>
<protein>
    <submittedName>
        <fullName evidence="2">Uncharacterized protein</fullName>
    </submittedName>
</protein>
<feature type="compositionally biased region" description="Low complexity" evidence="1">
    <location>
        <begin position="23"/>
        <end position="39"/>
    </location>
</feature>
<evidence type="ECO:0000256" key="1">
    <source>
        <dbReference type="SAM" id="MobiDB-lite"/>
    </source>
</evidence>
<reference evidence="2" key="1">
    <citation type="submission" date="2019-07" db="EMBL/GenBank/DDBJ databases">
        <authorList>
            <person name="Dittberner H."/>
        </authorList>
    </citation>
    <scope>NUCLEOTIDE SEQUENCE [LARGE SCALE GENOMIC DNA]</scope>
</reference>
<comment type="caution">
    <text evidence="2">The sequence shown here is derived from an EMBL/GenBank/DDBJ whole genome shotgun (WGS) entry which is preliminary data.</text>
</comment>
<name>A0A565CMA5_9BRAS</name>
<organism evidence="2 3">
    <name type="scientific">Arabis nemorensis</name>
    <dbReference type="NCBI Taxonomy" id="586526"/>
    <lineage>
        <taxon>Eukaryota</taxon>
        <taxon>Viridiplantae</taxon>
        <taxon>Streptophyta</taxon>
        <taxon>Embryophyta</taxon>
        <taxon>Tracheophyta</taxon>
        <taxon>Spermatophyta</taxon>
        <taxon>Magnoliopsida</taxon>
        <taxon>eudicotyledons</taxon>
        <taxon>Gunneridae</taxon>
        <taxon>Pentapetalae</taxon>
        <taxon>rosids</taxon>
        <taxon>malvids</taxon>
        <taxon>Brassicales</taxon>
        <taxon>Brassicaceae</taxon>
        <taxon>Arabideae</taxon>
        <taxon>Arabis</taxon>
    </lineage>
</organism>
<keyword evidence="3" id="KW-1185">Reference proteome</keyword>
<accession>A0A565CMA5</accession>